<proteinExistence type="predicted"/>
<protein>
    <recommendedName>
        <fullName evidence="5">Ubiquinol-cytochrome-c reductase cytochrome c1</fullName>
    </recommendedName>
</protein>
<sequence>MSSAAAERRQVYLACKAIFSGTNSLMRRSKAIQKRVTEHEASLQTLILDFDVDRVTKILKGLLEKKVFQSEIKAKLEFPDLFVSAPSRETQHDAFEDEAARSAAEVLEEIASVYEREDRETTPVPPATLAPEMEIATEVQLLAKEEYAPAPPQSTPAVDPELHIPSLYPSYFPYQAQHSILSAVQTVLEECCFDFAKKWLPLEIKSRGWECAAAVELTKWTRLLPKWASQLPDGALEMGGSDLSELLATIPKIRHTAVHRLPTTARGIGTLVNCAMRFADVLQDPLRVSQLEDLHLDIQNKTKAMELNKNALEEGLIRELRAIQLQREELDRREEELREKTVNSDKENKALMGLLLEESMKRILGGGKEGPDDSSAGFATADEGSEDD</sequence>
<dbReference type="Proteomes" id="UP000326565">
    <property type="component" value="Unassembled WGS sequence"/>
</dbReference>
<dbReference type="EMBL" id="ML732278">
    <property type="protein sequence ID" value="KAB8071256.1"/>
    <property type="molecule type" value="Genomic_DNA"/>
</dbReference>
<name>A0A5N5WRV7_9EURO</name>
<gene>
    <name evidence="3" type="ORF">BDV29DRAFT_193434</name>
</gene>
<evidence type="ECO:0000313" key="4">
    <source>
        <dbReference type="Proteomes" id="UP000326565"/>
    </source>
</evidence>
<feature type="region of interest" description="Disordered" evidence="2">
    <location>
        <begin position="362"/>
        <end position="388"/>
    </location>
</feature>
<evidence type="ECO:0000313" key="3">
    <source>
        <dbReference type="EMBL" id="KAB8071256.1"/>
    </source>
</evidence>
<keyword evidence="4" id="KW-1185">Reference proteome</keyword>
<evidence type="ECO:0008006" key="5">
    <source>
        <dbReference type="Google" id="ProtNLM"/>
    </source>
</evidence>
<evidence type="ECO:0000256" key="1">
    <source>
        <dbReference type="SAM" id="Coils"/>
    </source>
</evidence>
<reference evidence="3 4" key="1">
    <citation type="submission" date="2019-04" db="EMBL/GenBank/DDBJ databases">
        <title>Friends and foes A comparative genomics study of 23 Aspergillus species from section Flavi.</title>
        <authorList>
            <consortium name="DOE Joint Genome Institute"/>
            <person name="Kjaerbolling I."/>
            <person name="Vesth T."/>
            <person name="Frisvad J.C."/>
            <person name="Nybo J.L."/>
            <person name="Theobald S."/>
            <person name="Kildgaard S."/>
            <person name="Isbrandt T."/>
            <person name="Kuo A."/>
            <person name="Sato A."/>
            <person name="Lyhne E.K."/>
            <person name="Kogle M.E."/>
            <person name="Wiebenga A."/>
            <person name="Kun R.S."/>
            <person name="Lubbers R.J."/>
            <person name="Makela M.R."/>
            <person name="Barry K."/>
            <person name="Chovatia M."/>
            <person name="Clum A."/>
            <person name="Daum C."/>
            <person name="Haridas S."/>
            <person name="He G."/>
            <person name="LaButti K."/>
            <person name="Lipzen A."/>
            <person name="Mondo S."/>
            <person name="Riley R."/>
            <person name="Salamov A."/>
            <person name="Simmons B.A."/>
            <person name="Magnuson J.K."/>
            <person name="Henrissat B."/>
            <person name="Mortensen U.H."/>
            <person name="Larsen T.O."/>
            <person name="Devries R.P."/>
            <person name="Grigoriev I.V."/>
            <person name="Machida M."/>
            <person name="Baker S.E."/>
            <person name="Andersen M.R."/>
        </authorList>
    </citation>
    <scope>NUCLEOTIDE SEQUENCE [LARGE SCALE GENOMIC DNA]</scope>
    <source>
        <strain evidence="3 4">CBS 151.66</strain>
    </source>
</reference>
<evidence type="ECO:0000256" key="2">
    <source>
        <dbReference type="SAM" id="MobiDB-lite"/>
    </source>
</evidence>
<dbReference type="OrthoDB" id="5324651at2759"/>
<accession>A0A5N5WRV7</accession>
<feature type="coiled-coil region" evidence="1">
    <location>
        <begin position="313"/>
        <end position="347"/>
    </location>
</feature>
<keyword evidence="1" id="KW-0175">Coiled coil</keyword>
<organism evidence="3 4">
    <name type="scientific">Aspergillus leporis</name>
    <dbReference type="NCBI Taxonomy" id="41062"/>
    <lineage>
        <taxon>Eukaryota</taxon>
        <taxon>Fungi</taxon>
        <taxon>Dikarya</taxon>
        <taxon>Ascomycota</taxon>
        <taxon>Pezizomycotina</taxon>
        <taxon>Eurotiomycetes</taxon>
        <taxon>Eurotiomycetidae</taxon>
        <taxon>Eurotiales</taxon>
        <taxon>Aspergillaceae</taxon>
        <taxon>Aspergillus</taxon>
        <taxon>Aspergillus subgen. Circumdati</taxon>
    </lineage>
</organism>
<dbReference type="AlphaFoldDB" id="A0A5N5WRV7"/>